<feature type="chain" id="PRO_5024319547" description="Non-specific lipid-transfer protein" evidence="2">
    <location>
        <begin position="24"/>
        <end position="134"/>
    </location>
</feature>
<comment type="function">
    <text evidence="1">Plant non-specific lipid-transfer proteins transfer phospholipids as well as galactolipids across membranes. May play a role in wax or cutin deposition in the cell walls of expanding epidermal cells and certain secretory tissues.</text>
</comment>
<keyword evidence="2" id="KW-0732">Signal</keyword>
<keyword evidence="1" id="KW-0446">Lipid-binding</keyword>
<dbReference type="OMA" id="CNVRVGF"/>
<dbReference type="PANTHER" id="PTHR33076">
    <property type="entry name" value="NON-SPECIFIC LIPID-TRANSFER PROTEIN 2-RELATED"/>
    <property type="match status" value="1"/>
</dbReference>
<feature type="domain" description="Bifunctional inhibitor/plant lipid transfer protein/seed storage helical" evidence="3">
    <location>
        <begin position="29"/>
        <end position="117"/>
    </location>
</feature>
<dbReference type="PRINTS" id="PR00382">
    <property type="entry name" value="LIPIDTRNSFER"/>
</dbReference>
<dbReference type="InterPro" id="IPR000528">
    <property type="entry name" value="Plant_nsLTP"/>
</dbReference>
<dbReference type="Gene3D" id="1.10.110.10">
    <property type="entry name" value="Plant lipid-transfer and hydrophobic proteins"/>
    <property type="match status" value="1"/>
</dbReference>
<proteinExistence type="inferred from homology"/>
<dbReference type="CDD" id="cd01960">
    <property type="entry name" value="nsLTP1"/>
    <property type="match status" value="1"/>
</dbReference>
<reference evidence="5" key="1">
    <citation type="journal article" date="2017" name="Nat. Commun.">
        <title>The asparagus genome sheds light on the origin and evolution of a young Y chromosome.</title>
        <authorList>
            <person name="Harkess A."/>
            <person name="Zhou J."/>
            <person name="Xu C."/>
            <person name="Bowers J.E."/>
            <person name="Van der Hulst R."/>
            <person name="Ayyampalayam S."/>
            <person name="Mercati F."/>
            <person name="Riccardi P."/>
            <person name="McKain M.R."/>
            <person name="Kakrana A."/>
            <person name="Tang H."/>
            <person name="Ray J."/>
            <person name="Groenendijk J."/>
            <person name="Arikit S."/>
            <person name="Mathioni S.M."/>
            <person name="Nakano M."/>
            <person name="Shan H."/>
            <person name="Telgmann-Rauber A."/>
            <person name="Kanno A."/>
            <person name="Yue Z."/>
            <person name="Chen H."/>
            <person name="Li W."/>
            <person name="Chen Y."/>
            <person name="Xu X."/>
            <person name="Zhang Y."/>
            <person name="Luo S."/>
            <person name="Chen H."/>
            <person name="Gao J."/>
            <person name="Mao Z."/>
            <person name="Pires J.C."/>
            <person name="Luo M."/>
            <person name="Kudrna D."/>
            <person name="Wing R.A."/>
            <person name="Meyers B.C."/>
            <person name="Yi K."/>
            <person name="Kong H."/>
            <person name="Lavrijsen P."/>
            <person name="Sunseri F."/>
            <person name="Falavigna A."/>
            <person name="Ye Y."/>
            <person name="Leebens-Mack J.H."/>
            <person name="Chen G."/>
        </authorList>
    </citation>
    <scope>NUCLEOTIDE SEQUENCE [LARGE SCALE GENOMIC DNA]</scope>
    <source>
        <strain evidence="5">cv. DH0086</strain>
    </source>
</reference>
<organism evidence="4 5">
    <name type="scientific">Asparagus officinalis</name>
    <name type="common">Garden asparagus</name>
    <dbReference type="NCBI Taxonomy" id="4686"/>
    <lineage>
        <taxon>Eukaryota</taxon>
        <taxon>Viridiplantae</taxon>
        <taxon>Streptophyta</taxon>
        <taxon>Embryophyta</taxon>
        <taxon>Tracheophyta</taxon>
        <taxon>Spermatophyta</taxon>
        <taxon>Magnoliopsida</taxon>
        <taxon>Liliopsida</taxon>
        <taxon>Asparagales</taxon>
        <taxon>Asparagaceae</taxon>
        <taxon>Asparagoideae</taxon>
        <taxon>Asparagus</taxon>
    </lineage>
</organism>
<keyword evidence="1" id="KW-0813">Transport</keyword>
<dbReference type="AlphaFoldDB" id="A0A5P1FT33"/>
<comment type="similarity">
    <text evidence="1">Belongs to the plant LTP family.</text>
</comment>
<dbReference type="SUPFAM" id="SSF47699">
    <property type="entry name" value="Bifunctional inhibitor/lipid-transfer protein/seed storage 2S albumin"/>
    <property type="match status" value="1"/>
</dbReference>
<evidence type="ECO:0000259" key="3">
    <source>
        <dbReference type="SMART" id="SM00499"/>
    </source>
</evidence>
<dbReference type="Proteomes" id="UP000243459">
    <property type="component" value="Chromosome 1"/>
</dbReference>
<dbReference type="Gramene" id="ONK81174">
    <property type="protein sequence ID" value="ONK81174"/>
    <property type="gene ID" value="A4U43_C01F26120"/>
</dbReference>
<name>A0A5P1FT33_ASPOF</name>
<accession>A0A5P1FT33</accession>
<evidence type="ECO:0000256" key="1">
    <source>
        <dbReference type="RuleBase" id="RU000628"/>
    </source>
</evidence>
<sequence>MSSSLRMTLIIMVAILVASVVEGNTKTDCGVAQTAFGMCVPYVMGMEHTVSSSCCMAVRSVKDLSPTRMARRGTCNCLKMMMAQVGTGRVDGRRASGLAGKCGVRTSVIPTSLSFRCFEFVYDSNFNTIRYTAS</sequence>
<dbReference type="InterPro" id="IPR036312">
    <property type="entry name" value="Bifun_inhib/LTP/seed_sf"/>
</dbReference>
<dbReference type="EMBL" id="CM007381">
    <property type="protein sequence ID" value="ONK81174.1"/>
    <property type="molecule type" value="Genomic_DNA"/>
</dbReference>
<dbReference type="InterPro" id="IPR016140">
    <property type="entry name" value="Bifunc_inhib/LTP/seed_store"/>
</dbReference>
<evidence type="ECO:0000313" key="5">
    <source>
        <dbReference type="Proteomes" id="UP000243459"/>
    </source>
</evidence>
<dbReference type="SMART" id="SM00499">
    <property type="entry name" value="AAI"/>
    <property type="match status" value="1"/>
</dbReference>
<evidence type="ECO:0000313" key="4">
    <source>
        <dbReference type="EMBL" id="ONK81174.1"/>
    </source>
</evidence>
<protein>
    <recommendedName>
        <fullName evidence="1">Non-specific lipid-transfer protein</fullName>
    </recommendedName>
</protein>
<keyword evidence="5" id="KW-1185">Reference proteome</keyword>
<dbReference type="GO" id="GO:0006869">
    <property type="term" value="P:lipid transport"/>
    <property type="evidence" value="ECO:0007669"/>
    <property type="project" value="InterPro"/>
</dbReference>
<evidence type="ECO:0000256" key="2">
    <source>
        <dbReference type="SAM" id="SignalP"/>
    </source>
</evidence>
<gene>
    <name evidence="4" type="ORF">A4U43_C01F26120</name>
</gene>
<dbReference type="GO" id="GO:0008289">
    <property type="term" value="F:lipid binding"/>
    <property type="evidence" value="ECO:0007669"/>
    <property type="project" value="UniProtKB-KW"/>
</dbReference>
<dbReference type="Pfam" id="PF00234">
    <property type="entry name" value="Tryp_alpha_amyl"/>
    <property type="match status" value="1"/>
</dbReference>
<feature type="signal peptide" evidence="2">
    <location>
        <begin position="1"/>
        <end position="23"/>
    </location>
</feature>